<dbReference type="InterPro" id="IPR052766">
    <property type="entry name" value="S41A_metabolite_peptidase"/>
</dbReference>
<sequence>MLVVFSTLFLAGLEVSASLSVPVEKDPCAAIAGQKWVSPAEARACMFSFPVDEAVKASTLDTLNKTLAFHTSVNYQILAPAPFQDEVHEDIVADLARIAQTSYDSDFSLHFDVYSSFRRLNDGHCAVLNMCYDSLYVTYLPTPLVLLTSADGTQAVHIAPEAFTVASAEFPDQIDFWQQALSSPFKGQLESLSGAEVLEINGQDPFVAVNSSARVVGGYQAFGTRQNLFFSNYQRVAGGWSYNLGNFATHIHPLTDSVELTIRLVNSSSIEHVTIPYRSRFGSASSNFTDSNSYRANNCVAKKSSNGYDLYDPAAVLEHSLAPPLPIPTVLQQQKMRGKRHAVNEMLDLAPLINADLPEQMLPTPVALNESYSVAQFYLLEDELTGVLALGSFSAPSFEKFMESLLLGLQALKAGGAERLVVDVSNNGGGYICIAHVSSHWCRGMFQLTDWTVAASDYCRTKEHHRAASRAIHKHPRTSLAQLIVEAVNKGGDPESLLSYNPTHWHNATHLPFSVDSHWLRPTVNLTINGREDTFSPRLGNECQPFEMAPPEEALFDPTNVVIMSNGRCGSSCSLFSITMAKHEGVKTVVVGGHQDVRQQYCGVVGGQSTNYVEIDKEIKASSLLLGATLSLFIDGMTSLPDSRITPSPLLTCNVTNSYMGITWRLGFGIDDETQPEEWQDHPADYNLPLTLKTVNKPSELWKYVAQTVFTTETELGPESAQSRFSV</sequence>
<keyword evidence="3" id="KW-1185">Reference proteome</keyword>
<dbReference type="Gene3D" id="3.90.226.10">
    <property type="entry name" value="2-enoyl-CoA Hydratase, Chain A, domain 1"/>
    <property type="match status" value="1"/>
</dbReference>
<dbReference type="PANTHER" id="PTHR37049">
    <property type="entry name" value="PEPTIDASE S41 FAMILY PROTEIN"/>
    <property type="match status" value="1"/>
</dbReference>
<comment type="caution">
    <text evidence="2">The sequence shown here is derived from an EMBL/GenBank/DDBJ whole genome shotgun (WGS) entry which is preliminary data.</text>
</comment>
<proteinExistence type="predicted"/>
<feature type="signal peptide" evidence="1">
    <location>
        <begin position="1"/>
        <end position="18"/>
    </location>
</feature>
<keyword evidence="1" id="KW-0732">Signal</keyword>
<dbReference type="PANTHER" id="PTHR37049:SF4">
    <property type="entry name" value="RHODANESE DOMAIN-CONTAINING PROTEIN"/>
    <property type="match status" value="1"/>
</dbReference>
<dbReference type="SUPFAM" id="SSF52096">
    <property type="entry name" value="ClpP/crotonase"/>
    <property type="match status" value="1"/>
</dbReference>
<feature type="chain" id="PRO_5042257169" description="Tail specific protease domain-containing protein" evidence="1">
    <location>
        <begin position="19"/>
        <end position="727"/>
    </location>
</feature>
<evidence type="ECO:0008006" key="4">
    <source>
        <dbReference type="Google" id="ProtNLM"/>
    </source>
</evidence>
<evidence type="ECO:0000313" key="2">
    <source>
        <dbReference type="EMBL" id="CAK5281740.1"/>
    </source>
</evidence>
<gene>
    <name evidence="2" type="ORF">MYCIT1_LOCUS32972</name>
</gene>
<dbReference type="EMBL" id="CAVNYO010000444">
    <property type="protein sequence ID" value="CAK5281740.1"/>
    <property type="molecule type" value="Genomic_DNA"/>
</dbReference>
<name>A0AAD2K6L8_9AGAR</name>
<accession>A0AAD2K6L8</accession>
<dbReference type="AlphaFoldDB" id="A0AAD2K6L8"/>
<dbReference type="Proteomes" id="UP001295794">
    <property type="component" value="Unassembled WGS sequence"/>
</dbReference>
<reference evidence="2" key="1">
    <citation type="submission" date="2023-11" db="EMBL/GenBank/DDBJ databases">
        <authorList>
            <person name="De Vega J J."/>
            <person name="De Vega J J."/>
        </authorList>
    </citation>
    <scope>NUCLEOTIDE SEQUENCE</scope>
</reference>
<organism evidence="2 3">
    <name type="scientific">Mycena citricolor</name>
    <dbReference type="NCBI Taxonomy" id="2018698"/>
    <lineage>
        <taxon>Eukaryota</taxon>
        <taxon>Fungi</taxon>
        <taxon>Dikarya</taxon>
        <taxon>Basidiomycota</taxon>
        <taxon>Agaricomycotina</taxon>
        <taxon>Agaricomycetes</taxon>
        <taxon>Agaricomycetidae</taxon>
        <taxon>Agaricales</taxon>
        <taxon>Marasmiineae</taxon>
        <taxon>Mycenaceae</taxon>
        <taxon>Mycena</taxon>
    </lineage>
</organism>
<evidence type="ECO:0000313" key="3">
    <source>
        <dbReference type="Proteomes" id="UP001295794"/>
    </source>
</evidence>
<protein>
    <recommendedName>
        <fullName evidence="4">Tail specific protease domain-containing protein</fullName>
    </recommendedName>
</protein>
<dbReference type="InterPro" id="IPR029045">
    <property type="entry name" value="ClpP/crotonase-like_dom_sf"/>
</dbReference>
<evidence type="ECO:0000256" key="1">
    <source>
        <dbReference type="SAM" id="SignalP"/>
    </source>
</evidence>